<dbReference type="PANTHER" id="PTHR46018">
    <property type="entry name" value="ZINC PHOSPHODIESTERASE ELAC PROTEIN 1"/>
    <property type="match status" value="1"/>
</dbReference>
<name>A0A844BFD0_9LACT</name>
<comment type="subunit">
    <text evidence="1 10">Homodimer.</text>
</comment>
<keyword evidence="6 10" id="KW-0255">Endonuclease</keyword>
<comment type="function">
    <text evidence="9 10">Zinc phosphodiesterase, which displays some tRNA 3'-processing endonuclease activity. Probably involved in tRNA maturation, by removing a 3'-trailer from precursor tRNA.</text>
</comment>
<feature type="binding site" evidence="10">
    <location>
        <position position="65"/>
    </location>
    <ligand>
        <name>Zn(2+)</name>
        <dbReference type="ChEBI" id="CHEBI:29105"/>
        <label>1</label>
        <note>catalytic</note>
    </ligand>
</feature>
<comment type="similarity">
    <text evidence="10">Belongs to the RNase Z family.</text>
</comment>
<dbReference type="GO" id="GO:0042781">
    <property type="term" value="F:3'-tRNA processing endoribonuclease activity"/>
    <property type="evidence" value="ECO:0007669"/>
    <property type="project" value="UniProtKB-UniRule"/>
</dbReference>
<evidence type="ECO:0000256" key="3">
    <source>
        <dbReference type="ARBA" id="ARBA00022694"/>
    </source>
</evidence>
<keyword evidence="7 10" id="KW-0378">Hydrolase</keyword>
<feature type="binding site" evidence="10">
    <location>
        <position position="142"/>
    </location>
    <ligand>
        <name>Zn(2+)</name>
        <dbReference type="ChEBI" id="CHEBI:29105"/>
        <label>1</label>
        <note>catalytic</note>
    </ligand>
</feature>
<feature type="binding site" evidence="10">
    <location>
        <position position="67"/>
    </location>
    <ligand>
        <name>Zn(2+)</name>
        <dbReference type="ChEBI" id="CHEBI:29105"/>
        <label>2</label>
        <note>catalytic</note>
    </ligand>
</feature>
<accession>A0A844BFD0</accession>
<gene>
    <name evidence="10 11" type="primary">rnz</name>
    <name evidence="11" type="ORF">GIY11_01300</name>
</gene>
<dbReference type="InterPro" id="IPR036866">
    <property type="entry name" value="RibonucZ/Hydroxyglut_hydro"/>
</dbReference>
<feature type="binding site" evidence="10">
    <location>
        <position position="271"/>
    </location>
    <ligand>
        <name>Zn(2+)</name>
        <dbReference type="ChEBI" id="CHEBI:29105"/>
        <label>2</label>
        <note>catalytic</note>
    </ligand>
</feature>
<dbReference type="EMBL" id="WJQR01000001">
    <property type="protein sequence ID" value="MRI80670.1"/>
    <property type="molecule type" value="Genomic_DNA"/>
</dbReference>
<dbReference type="CDD" id="cd07717">
    <property type="entry name" value="RNaseZ_ZiPD-like_MBL-fold"/>
    <property type="match status" value="1"/>
</dbReference>
<feature type="binding site" evidence="10">
    <location>
        <position position="63"/>
    </location>
    <ligand>
        <name>Zn(2+)</name>
        <dbReference type="ChEBI" id="CHEBI:29105"/>
        <label>1</label>
        <note>catalytic</note>
    </ligand>
</feature>
<evidence type="ECO:0000256" key="1">
    <source>
        <dbReference type="ARBA" id="ARBA00011738"/>
    </source>
</evidence>
<evidence type="ECO:0000313" key="11">
    <source>
        <dbReference type="EMBL" id="MRI80670.1"/>
    </source>
</evidence>
<dbReference type="SUPFAM" id="SSF56281">
    <property type="entry name" value="Metallo-hydrolase/oxidoreductase"/>
    <property type="match status" value="1"/>
</dbReference>
<dbReference type="Proteomes" id="UP000469870">
    <property type="component" value="Unassembled WGS sequence"/>
</dbReference>
<comment type="catalytic activity">
    <reaction evidence="10">
        <text>Endonucleolytic cleavage of RNA, removing extra 3' nucleotides from tRNA precursor, generating 3' termini of tRNAs. A 3'-hydroxy group is left at the tRNA terminus and a 5'-phosphoryl group is left at the trailer molecule.</text>
        <dbReference type="EC" id="3.1.26.11"/>
    </reaction>
</comment>
<reference evidence="11 12" key="1">
    <citation type="submission" date="2019-11" db="EMBL/GenBank/DDBJ databases">
        <title>Characterisation of Fundicoccus ignavus gen. nov. sp. nov., a novel genus of the family Aerococcaceae isolated from bulk tank milk.</title>
        <authorList>
            <person name="Siebert A."/>
            <person name="Huptas C."/>
            <person name="Wenning M."/>
            <person name="Scherer S."/>
            <person name="Doll E.V."/>
        </authorList>
    </citation>
    <scope>NUCLEOTIDE SEQUENCE [LARGE SCALE GENOMIC DNA]</scope>
    <source>
        <strain evidence="11 12">DSM 109653</strain>
    </source>
</reference>
<protein>
    <recommendedName>
        <fullName evidence="2 10">Ribonuclease Z</fullName>
        <shortName evidence="10">RNase Z</shortName>
        <ecNumber evidence="2 10">3.1.26.11</ecNumber>
    </recommendedName>
    <alternativeName>
        <fullName evidence="10">tRNA 3 endonuclease</fullName>
    </alternativeName>
    <alternativeName>
        <fullName evidence="10">tRNase Z</fullName>
    </alternativeName>
</protein>
<keyword evidence="8 10" id="KW-0862">Zinc</keyword>
<sequence length="310" mass="34399">MKLQFLGTGAGVPGRIRNVSALVLKLLDEINEIWLFDCGEATQHQILKTTIKPRKITNVFITHMHGDHIYGLPGFLSSRSFQGGEGPLTIYGPPGIRQFVQMTLKLSKTKLLYKLKIVELDPNGGSINLDKGWKVDYLPLEHGVLSFGYRITEPDSVGELLVDRLAEYKIPNGPIFGQIKRGEQVTLADGTVLNGKDFVAPDHKGKVVTILGDTRQCNNIHQLAQGANVLVHEATHDSSEEKMAHAYFHSTNQQAAKVALKAGVEQLYLNHISARYLGQDVKELEKGAQSIFKQSKVVFDLEEYDLKSLN</sequence>
<dbReference type="RefSeq" id="WP_153861170.1">
    <property type="nucleotide sequence ID" value="NZ_WJQR01000001.1"/>
</dbReference>
<keyword evidence="3 10" id="KW-0819">tRNA processing</keyword>
<dbReference type="AlphaFoldDB" id="A0A844BFD0"/>
<feature type="binding site" evidence="10">
    <location>
        <position position="213"/>
    </location>
    <ligand>
        <name>Zn(2+)</name>
        <dbReference type="ChEBI" id="CHEBI:29105"/>
        <label>2</label>
        <note>catalytic</note>
    </ligand>
</feature>
<dbReference type="HAMAP" id="MF_01818">
    <property type="entry name" value="RNase_Z_BN"/>
    <property type="match status" value="1"/>
</dbReference>
<dbReference type="Gene3D" id="3.60.15.10">
    <property type="entry name" value="Ribonuclease Z/Hydroxyacylglutathione hydrolase-like"/>
    <property type="match status" value="1"/>
</dbReference>
<dbReference type="NCBIfam" id="NF000801">
    <property type="entry name" value="PRK00055.1-3"/>
    <property type="match status" value="1"/>
</dbReference>
<evidence type="ECO:0000256" key="4">
    <source>
        <dbReference type="ARBA" id="ARBA00022722"/>
    </source>
</evidence>
<dbReference type="FunFam" id="3.60.15.10:FF:000002">
    <property type="entry name" value="Ribonuclease Z"/>
    <property type="match status" value="1"/>
</dbReference>
<comment type="cofactor">
    <cofactor evidence="10">
        <name>Zn(2+)</name>
        <dbReference type="ChEBI" id="CHEBI:29105"/>
    </cofactor>
    <text evidence="10">Binds 2 Zn(2+) ions.</text>
</comment>
<dbReference type="NCBIfam" id="TIGR02651">
    <property type="entry name" value="RNase_Z"/>
    <property type="match status" value="1"/>
</dbReference>
<evidence type="ECO:0000313" key="12">
    <source>
        <dbReference type="Proteomes" id="UP000469870"/>
    </source>
</evidence>
<evidence type="ECO:0000256" key="6">
    <source>
        <dbReference type="ARBA" id="ARBA00022759"/>
    </source>
</evidence>
<evidence type="ECO:0000256" key="10">
    <source>
        <dbReference type="HAMAP-Rule" id="MF_01818"/>
    </source>
</evidence>
<proteinExistence type="inferred from homology"/>
<dbReference type="PANTHER" id="PTHR46018:SF2">
    <property type="entry name" value="ZINC PHOSPHODIESTERASE ELAC PROTEIN 1"/>
    <property type="match status" value="1"/>
</dbReference>
<organism evidence="11 12">
    <name type="scientific">Fundicoccus ignavus</name>
    <dbReference type="NCBI Taxonomy" id="2664442"/>
    <lineage>
        <taxon>Bacteria</taxon>
        <taxon>Bacillati</taxon>
        <taxon>Bacillota</taxon>
        <taxon>Bacilli</taxon>
        <taxon>Lactobacillales</taxon>
        <taxon>Aerococcaceae</taxon>
        <taxon>Fundicoccus</taxon>
    </lineage>
</organism>
<feature type="active site" description="Proton acceptor" evidence="10">
    <location>
        <position position="67"/>
    </location>
</feature>
<comment type="caution">
    <text evidence="11">The sequence shown here is derived from an EMBL/GenBank/DDBJ whole genome shotgun (WGS) entry which is preliminary data.</text>
</comment>
<evidence type="ECO:0000256" key="9">
    <source>
        <dbReference type="ARBA" id="ARBA00057812"/>
    </source>
</evidence>
<evidence type="ECO:0000256" key="2">
    <source>
        <dbReference type="ARBA" id="ARBA00012477"/>
    </source>
</evidence>
<feature type="binding site" evidence="10">
    <location>
        <position position="213"/>
    </location>
    <ligand>
        <name>Zn(2+)</name>
        <dbReference type="ChEBI" id="CHEBI:29105"/>
        <label>1</label>
        <note>catalytic</note>
    </ligand>
</feature>
<evidence type="ECO:0000256" key="7">
    <source>
        <dbReference type="ARBA" id="ARBA00022801"/>
    </source>
</evidence>
<keyword evidence="4 10" id="KW-0540">Nuclease</keyword>
<keyword evidence="5 10" id="KW-0479">Metal-binding</keyword>
<dbReference type="EC" id="3.1.26.11" evidence="2 10"/>
<dbReference type="InterPro" id="IPR013471">
    <property type="entry name" value="RNase_Z/BN"/>
</dbReference>
<dbReference type="Pfam" id="PF23023">
    <property type="entry name" value="Anti-Pycsar_Apyc1"/>
    <property type="match status" value="1"/>
</dbReference>
<dbReference type="GO" id="GO:0008270">
    <property type="term" value="F:zinc ion binding"/>
    <property type="evidence" value="ECO:0007669"/>
    <property type="project" value="UniProtKB-UniRule"/>
</dbReference>
<dbReference type="GO" id="GO:0042802">
    <property type="term" value="F:identical protein binding"/>
    <property type="evidence" value="ECO:0007669"/>
    <property type="project" value="UniProtKB-ARBA"/>
</dbReference>
<evidence type="ECO:0000256" key="5">
    <source>
        <dbReference type="ARBA" id="ARBA00022723"/>
    </source>
</evidence>
<evidence type="ECO:0000256" key="8">
    <source>
        <dbReference type="ARBA" id="ARBA00022833"/>
    </source>
</evidence>
<feature type="binding site" evidence="10">
    <location>
        <position position="68"/>
    </location>
    <ligand>
        <name>Zn(2+)</name>
        <dbReference type="ChEBI" id="CHEBI:29105"/>
        <label>2</label>
        <note>catalytic</note>
    </ligand>
</feature>